<dbReference type="PROSITE" id="PS51194">
    <property type="entry name" value="HELICASE_CTER"/>
    <property type="match status" value="1"/>
</dbReference>
<keyword evidence="4" id="KW-0067">ATP-binding</keyword>
<keyword evidence="3" id="KW-0347">Helicase</keyword>
<dbReference type="AlphaFoldDB" id="A0AAN9P6H6"/>
<reference evidence="6 7" key="1">
    <citation type="submission" date="2024-01" db="EMBL/GenBank/DDBJ databases">
        <title>The genomes of 5 underutilized Papilionoideae crops provide insights into root nodulation and disease resistance.</title>
        <authorList>
            <person name="Yuan L."/>
        </authorList>
    </citation>
    <scope>NUCLEOTIDE SEQUENCE [LARGE SCALE GENOMIC DNA]</scope>
    <source>
        <strain evidence="6">LY-2023</strain>
        <tissue evidence="6">Leaf</tissue>
    </source>
</reference>
<comment type="caution">
    <text evidence="6">The sequence shown here is derived from an EMBL/GenBank/DDBJ whole genome shotgun (WGS) entry which is preliminary data.</text>
</comment>
<evidence type="ECO:0000313" key="7">
    <source>
        <dbReference type="Proteomes" id="UP001359559"/>
    </source>
</evidence>
<organism evidence="6 7">
    <name type="scientific">Clitoria ternatea</name>
    <name type="common">Butterfly pea</name>
    <dbReference type="NCBI Taxonomy" id="43366"/>
    <lineage>
        <taxon>Eukaryota</taxon>
        <taxon>Viridiplantae</taxon>
        <taxon>Streptophyta</taxon>
        <taxon>Embryophyta</taxon>
        <taxon>Tracheophyta</taxon>
        <taxon>Spermatophyta</taxon>
        <taxon>Magnoliopsida</taxon>
        <taxon>eudicotyledons</taxon>
        <taxon>Gunneridae</taxon>
        <taxon>Pentapetalae</taxon>
        <taxon>rosids</taxon>
        <taxon>fabids</taxon>
        <taxon>Fabales</taxon>
        <taxon>Fabaceae</taxon>
        <taxon>Papilionoideae</taxon>
        <taxon>50 kb inversion clade</taxon>
        <taxon>NPAAA clade</taxon>
        <taxon>indigoferoid/millettioid clade</taxon>
        <taxon>Phaseoleae</taxon>
        <taxon>Clitoria</taxon>
    </lineage>
</organism>
<protein>
    <recommendedName>
        <fullName evidence="5">Helicase C-terminal domain-containing protein</fullName>
    </recommendedName>
</protein>
<dbReference type="PANTHER" id="PTHR14025">
    <property type="entry name" value="FANCONI ANEMIA GROUP M FANCM FAMILY MEMBER"/>
    <property type="match status" value="1"/>
</dbReference>
<evidence type="ECO:0000313" key="6">
    <source>
        <dbReference type="EMBL" id="KAK7286491.1"/>
    </source>
</evidence>
<keyword evidence="2" id="KW-0378">Hydrolase</keyword>
<proteinExistence type="predicted"/>
<evidence type="ECO:0000256" key="4">
    <source>
        <dbReference type="ARBA" id="ARBA00022840"/>
    </source>
</evidence>
<dbReference type="InterPro" id="IPR027417">
    <property type="entry name" value="P-loop_NTPase"/>
</dbReference>
<dbReference type="GO" id="GO:0016787">
    <property type="term" value="F:hydrolase activity"/>
    <property type="evidence" value="ECO:0007669"/>
    <property type="project" value="UniProtKB-KW"/>
</dbReference>
<dbReference type="EMBL" id="JAYKXN010000005">
    <property type="protein sequence ID" value="KAK7286491.1"/>
    <property type="molecule type" value="Genomic_DNA"/>
</dbReference>
<evidence type="ECO:0000256" key="1">
    <source>
        <dbReference type="ARBA" id="ARBA00022741"/>
    </source>
</evidence>
<feature type="domain" description="Helicase C-terminal" evidence="5">
    <location>
        <begin position="1"/>
        <end position="141"/>
    </location>
</feature>
<sequence length="201" mass="22479">MEKFALGEIKILLCINIVESGLDIQNTNTIIKDVQQFGLAQLYQIQSELSFGWNLWIANLEQIAKTDVSGTGNWSSGASVYYLNPGLQLRGRVGRADKEAHAYLFYPNKGLLSDQALERLAAIEECCELGQGFQLAERDMGIRGFGAMFEEQQSGDVENVGINLFFEMLFESLSKVEDHRVVTVPYHSMHVCLVKKCTTGF</sequence>
<name>A0AAN9P6H6_CLITE</name>
<dbReference type="GO" id="GO:0005524">
    <property type="term" value="F:ATP binding"/>
    <property type="evidence" value="ECO:0007669"/>
    <property type="project" value="UniProtKB-KW"/>
</dbReference>
<keyword evidence="7" id="KW-1185">Reference proteome</keyword>
<evidence type="ECO:0000256" key="2">
    <source>
        <dbReference type="ARBA" id="ARBA00022801"/>
    </source>
</evidence>
<dbReference type="GO" id="GO:0004386">
    <property type="term" value="F:helicase activity"/>
    <property type="evidence" value="ECO:0007669"/>
    <property type="project" value="UniProtKB-KW"/>
</dbReference>
<dbReference type="Proteomes" id="UP001359559">
    <property type="component" value="Unassembled WGS sequence"/>
</dbReference>
<keyword evidence="1" id="KW-0547">Nucleotide-binding</keyword>
<gene>
    <name evidence="6" type="ORF">RJT34_21517</name>
</gene>
<dbReference type="InterPro" id="IPR001650">
    <property type="entry name" value="Helicase_C-like"/>
</dbReference>
<accession>A0AAN9P6H6</accession>
<evidence type="ECO:0000259" key="5">
    <source>
        <dbReference type="PROSITE" id="PS51194"/>
    </source>
</evidence>
<dbReference type="SUPFAM" id="SSF52540">
    <property type="entry name" value="P-loop containing nucleoside triphosphate hydrolases"/>
    <property type="match status" value="1"/>
</dbReference>
<evidence type="ECO:0000256" key="3">
    <source>
        <dbReference type="ARBA" id="ARBA00022806"/>
    </source>
</evidence>
<dbReference type="Gene3D" id="3.40.50.300">
    <property type="entry name" value="P-loop containing nucleotide triphosphate hydrolases"/>
    <property type="match status" value="2"/>
</dbReference>
<dbReference type="PANTHER" id="PTHR14025:SF29">
    <property type="entry name" value="TRANSCRIPTION-REPAIR-COUPLING FACTOR"/>
    <property type="match status" value="1"/>
</dbReference>